<protein>
    <submittedName>
        <fullName evidence="2">Uncharacterized protein</fullName>
    </submittedName>
</protein>
<dbReference type="Proteomes" id="UP001597051">
    <property type="component" value="Unassembled WGS sequence"/>
</dbReference>
<accession>A0ABW3J5Y4</accession>
<proteinExistence type="predicted"/>
<comment type="caution">
    <text evidence="2">The sequence shown here is derived from an EMBL/GenBank/DDBJ whole genome shotgun (WGS) entry which is preliminary data.</text>
</comment>
<evidence type="ECO:0000256" key="1">
    <source>
        <dbReference type="SAM" id="SignalP"/>
    </source>
</evidence>
<dbReference type="RefSeq" id="WP_379757507.1">
    <property type="nucleotide sequence ID" value="NZ_JBHSYB010000027.1"/>
</dbReference>
<feature type="signal peptide" evidence="1">
    <location>
        <begin position="1"/>
        <end position="19"/>
    </location>
</feature>
<keyword evidence="3" id="KW-1185">Reference proteome</keyword>
<organism evidence="2 3">
    <name type="scientific">Flavobacterium myungsuense</name>
    <dbReference type="NCBI Taxonomy" id="651823"/>
    <lineage>
        <taxon>Bacteria</taxon>
        <taxon>Pseudomonadati</taxon>
        <taxon>Bacteroidota</taxon>
        <taxon>Flavobacteriia</taxon>
        <taxon>Flavobacteriales</taxon>
        <taxon>Flavobacteriaceae</taxon>
        <taxon>Flavobacterium</taxon>
    </lineage>
</organism>
<evidence type="ECO:0000313" key="2">
    <source>
        <dbReference type="EMBL" id="MFD0984962.1"/>
    </source>
</evidence>
<feature type="chain" id="PRO_5045221707" evidence="1">
    <location>
        <begin position="20"/>
        <end position="436"/>
    </location>
</feature>
<reference evidence="3" key="1">
    <citation type="journal article" date="2019" name="Int. J. Syst. Evol. Microbiol.">
        <title>The Global Catalogue of Microorganisms (GCM) 10K type strain sequencing project: providing services to taxonomists for standard genome sequencing and annotation.</title>
        <authorList>
            <consortium name="The Broad Institute Genomics Platform"/>
            <consortium name="The Broad Institute Genome Sequencing Center for Infectious Disease"/>
            <person name="Wu L."/>
            <person name="Ma J."/>
        </authorList>
    </citation>
    <scope>NUCLEOTIDE SEQUENCE [LARGE SCALE GENOMIC DNA]</scope>
    <source>
        <strain evidence="3">CECT 7649</strain>
    </source>
</reference>
<evidence type="ECO:0000313" key="3">
    <source>
        <dbReference type="Proteomes" id="UP001597051"/>
    </source>
</evidence>
<dbReference type="EMBL" id="JBHTIZ010000026">
    <property type="protein sequence ID" value="MFD0984962.1"/>
    <property type="molecule type" value="Genomic_DNA"/>
</dbReference>
<gene>
    <name evidence="2" type="ORF">ACFQ0S_10805</name>
</gene>
<sequence>MKRITYLLFFAFLSTFSFTQNIPFKIQKSEIFKDEFKESNIVLSEVDENGGVLIVRTYKGSGISSNAGYYFEHYDSNLNLINEFDFQLTHTSSQKYAVTFGVFKTKNAIRIIEMYYDVIEKSYICMANSISKIDFKEEKKELFRLTRDEIKQYGSFSLSNLSKDKNDKKLASETNGYFTDTSNGIAIIANENVFSIAIDFMSIDNSETLKLFLFDDNLNKKMEHLYKKQIKDSNHVFQNIDLAKDNNSVYLLSKSYSEDVKNKDDGGKYQFEITKFTQNKEETKSFDIKNHFIGSLKSIVFNKKIVCIGFYSDSKENKFKGVSYFEIDPNNLEINLSKFNPFTEQFIIDKYGTVKDKELVDLNFKNILITPENDIILNAEESYATSSASGGGYGGAGFGGVNMGGVSGRLYFGGIYGETFNHFDDIVSVKLTLKAI</sequence>
<name>A0ABW3J5Y4_9FLAO</name>
<keyword evidence="1" id="KW-0732">Signal</keyword>